<gene>
    <name evidence="5" type="ORF">BECKH772A_GA0070896_100343</name>
    <name evidence="6" type="ORF">BECKH772B_GA0070898_100363</name>
    <name evidence="7" type="ORF">BECKH772C_GA0070978_100333</name>
</gene>
<dbReference type="InterPro" id="IPR046342">
    <property type="entry name" value="CBS_dom_sf"/>
</dbReference>
<proteinExistence type="predicted"/>
<dbReference type="EMBL" id="CAADFJ010000033">
    <property type="protein sequence ID" value="VFJ99539.1"/>
    <property type="molecule type" value="Genomic_DNA"/>
</dbReference>
<feature type="domain" description="Cyclic nucleotide-binding" evidence="3">
    <location>
        <begin position="23"/>
        <end position="121"/>
    </location>
</feature>
<name>A0A450UK50_9GAMM</name>
<keyword evidence="2" id="KW-0129">CBS domain</keyword>
<dbReference type="Pfam" id="PF00571">
    <property type="entry name" value="CBS"/>
    <property type="match status" value="2"/>
</dbReference>
<dbReference type="GO" id="GO:0008773">
    <property type="term" value="F:[protein-PII] uridylyltransferase activity"/>
    <property type="evidence" value="ECO:0007669"/>
    <property type="project" value="InterPro"/>
</dbReference>
<dbReference type="InterPro" id="IPR014710">
    <property type="entry name" value="RmlC-like_jellyroll"/>
</dbReference>
<dbReference type="InterPro" id="IPR000644">
    <property type="entry name" value="CBS_dom"/>
</dbReference>
<dbReference type="PROSITE" id="PS50042">
    <property type="entry name" value="CNMP_BINDING_3"/>
    <property type="match status" value="1"/>
</dbReference>
<evidence type="ECO:0000259" key="3">
    <source>
        <dbReference type="PROSITE" id="PS50042"/>
    </source>
</evidence>
<dbReference type="Gene3D" id="3.10.580.10">
    <property type="entry name" value="CBS-domain"/>
    <property type="match status" value="1"/>
</dbReference>
<dbReference type="Gene3D" id="2.60.120.10">
    <property type="entry name" value="Jelly Rolls"/>
    <property type="match status" value="1"/>
</dbReference>
<evidence type="ECO:0000256" key="2">
    <source>
        <dbReference type="PROSITE-ProRule" id="PRU00703"/>
    </source>
</evidence>
<evidence type="ECO:0000256" key="1">
    <source>
        <dbReference type="ARBA" id="ARBA00022737"/>
    </source>
</evidence>
<sequence length="639" mass="69965">MPNTLPQNPRPALAPDELAGIGFFEEFGPEARAAIAPFVEISPLGAGTPLFRQGEPYRGVMDVIRAGGVRQVWQDGKVMEKRTGEVLGLSGYLDNRPYRSTVTALVDTELLRVPAGALRRLEAGSRPVADAMNRAIAGRIHARATPLMEVAPLSGLSVSQAMKTPLIACSPETTLHEAYRLMRERRIGSLAILDEVDDGPAGPMGLLTCAELYEAVLEKGLSKQDTVISAAFQRPRGIPATASLGEAERLQRREGVKYLIVTEQDRPMGILSQTDILRAAASVSPTLLAEAQRAEGFAALGELHRRLPAFAANMRNWRRSAMATIRVLNEAHRAILQRCAALTLAEMTDRGKGGAPAPFALVLLGSGGRGEMLLTPDQDNALLLGDGIGKDPGAVAWFADFSAHLNRRMAQVGYGLCPGGVMARNPAWRKRLSDWKRQMGRIIAHPNPKAARWSNIALDMKHLYGEEALLRALRREIAERLQENPRLLRMMVEDDAEGRPPLGLFNRLITTTAAGKKGRIDVKRNALRIVADAARVYAWRVGLDVNNTLDRLQGVARQGTLSHEFVETTLAAYDALLDLYLDQRLERTLGEDGNGAEDGRADKLLDHDLLNAHEQDLLRISLRAVKRLQRRLQDDFGVG</sequence>
<dbReference type="CDD" id="cd05401">
    <property type="entry name" value="NT_GlnE_GlnD_like"/>
    <property type="match status" value="1"/>
</dbReference>
<dbReference type="EMBL" id="CAADFG010000034">
    <property type="protein sequence ID" value="VFJ91725.1"/>
    <property type="molecule type" value="Genomic_DNA"/>
</dbReference>
<accession>A0A450UK50</accession>
<dbReference type="EMBL" id="CAADFI010000036">
    <property type="protein sequence ID" value="VFJ92926.1"/>
    <property type="molecule type" value="Genomic_DNA"/>
</dbReference>
<dbReference type="Pfam" id="PF00027">
    <property type="entry name" value="cNMP_binding"/>
    <property type="match status" value="1"/>
</dbReference>
<keyword evidence="1" id="KW-0677">Repeat</keyword>
<evidence type="ECO:0000259" key="4">
    <source>
        <dbReference type="PROSITE" id="PS51371"/>
    </source>
</evidence>
<dbReference type="InterPro" id="IPR018490">
    <property type="entry name" value="cNMP-bd_dom_sf"/>
</dbReference>
<dbReference type="InterPro" id="IPR005105">
    <property type="entry name" value="GlnD_Uridyltrans_N"/>
</dbReference>
<reference evidence="6" key="1">
    <citation type="submission" date="2019-02" db="EMBL/GenBank/DDBJ databases">
        <authorList>
            <person name="Gruber-Vodicka R. H."/>
            <person name="Seah K. B. B."/>
        </authorList>
    </citation>
    <scope>NUCLEOTIDE SEQUENCE</scope>
    <source>
        <strain evidence="7">BECK_SA2B12</strain>
        <strain evidence="5">BECK_SA2B15</strain>
        <strain evidence="6">BECK_SA2B20</strain>
    </source>
</reference>
<feature type="domain" description="CBS" evidence="4">
    <location>
        <begin position="162"/>
        <end position="223"/>
    </location>
</feature>
<dbReference type="PANTHER" id="PTHR48108:SF26">
    <property type="entry name" value="CBS DOMAIN-CONTAINING PROTEIN DDB_G0289609"/>
    <property type="match status" value="1"/>
</dbReference>
<feature type="domain" description="CBS" evidence="4">
    <location>
        <begin position="231"/>
        <end position="290"/>
    </location>
</feature>
<dbReference type="InterPro" id="IPR018821">
    <property type="entry name" value="DUF294_put_nucleoTrafse_sb-bd"/>
</dbReference>
<organism evidence="6">
    <name type="scientific">Candidatus Kentrum eta</name>
    <dbReference type="NCBI Taxonomy" id="2126337"/>
    <lineage>
        <taxon>Bacteria</taxon>
        <taxon>Pseudomonadati</taxon>
        <taxon>Pseudomonadota</taxon>
        <taxon>Gammaproteobacteria</taxon>
        <taxon>Candidatus Kentrum</taxon>
    </lineage>
</organism>
<evidence type="ECO:0000313" key="7">
    <source>
        <dbReference type="EMBL" id="VFJ99539.1"/>
    </source>
</evidence>
<dbReference type="CDD" id="cd00038">
    <property type="entry name" value="CAP_ED"/>
    <property type="match status" value="1"/>
</dbReference>
<protein>
    <submittedName>
        <fullName evidence="6">Cyclic nucleotide-binding protein</fullName>
    </submittedName>
</protein>
<dbReference type="Pfam" id="PF10335">
    <property type="entry name" value="DUF294_C"/>
    <property type="match status" value="1"/>
</dbReference>
<dbReference type="SMART" id="SM00116">
    <property type="entry name" value="CBS"/>
    <property type="match status" value="2"/>
</dbReference>
<dbReference type="SUPFAM" id="SSF54631">
    <property type="entry name" value="CBS-domain pair"/>
    <property type="match status" value="1"/>
</dbReference>
<dbReference type="SUPFAM" id="SSF51206">
    <property type="entry name" value="cAMP-binding domain-like"/>
    <property type="match status" value="1"/>
</dbReference>
<dbReference type="PANTHER" id="PTHR48108">
    <property type="entry name" value="CBS DOMAIN-CONTAINING PROTEIN CBSX2, CHLOROPLASTIC"/>
    <property type="match status" value="1"/>
</dbReference>
<evidence type="ECO:0000313" key="6">
    <source>
        <dbReference type="EMBL" id="VFJ92926.1"/>
    </source>
</evidence>
<dbReference type="AlphaFoldDB" id="A0A450UK50"/>
<evidence type="ECO:0000313" key="5">
    <source>
        <dbReference type="EMBL" id="VFJ91725.1"/>
    </source>
</evidence>
<dbReference type="InterPro" id="IPR000595">
    <property type="entry name" value="cNMP-bd_dom"/>
</dbReference>
<dbReference type="PROSITE" id="PS51371">
    <property type="entry name" value="CBS"/>
    <property type="match status" value="2"/>
</dbReference>
<dbReference type="InterPro" id="IPR051462">
    <property type="entry name" value="CBS_domain-containing"/>
</dbReference>
<dbReference type="Pfam" id="PF03445">
    <property type="entry name" value="DUF294"/>
    <property type="match status" value="1"/>
</dbReference>